<dbReference type="Proteomes" id="UP001152795">
    <property type="component" value="Unassembled WGS sequence"/>
</dbReference>
<dbReference type="Pfam" id="PF00078">
    <property type="entry name" value="RVT_1"/>
    <property type="match status" value="1"/>
</dbReference>
<evidence type="ECO:0000313" key="5">
    <source>
        <dbReference type="Proteomes" id="UP001152795"/>
    </source>
</evidence>
<dbReference type="InterPro" id="IPR000477">
    <property type="entry name" value="RT_dom"/>
</dbReference>
<gene>
    <name evidence="4" type="ORF">PACLA_8A054982</name>
</gene>
<keyword evidence="1" id="KW-0511">Multifunctional enzyme</keyword>
<sequence length="421" mass="47867">SRNLLRQDDLDTRKNTFKSYVERMEMFFTANNIVETPGEENEGANQLVKDRKRAIFLTEIGTDVYSTLSNLLVPAKPKDTSLANIVQALEKHFNPAPLEIAESFHFGTRSQKPAVKLKTYTGKILQYKNMFEDSYEGMKGFEAHITMKDGARPVFVKPRKVPYALKEAVEAELEKLERNDDLYTMLTGSKVISKLDLSHAYAQLNVDKESQEYLTINTHKGLYSYTKLPYGVKSAPKIFQSKMDQILQGIEKCVCKQDDILIGGNDWRENLKILEVVYLGLKINEKGLHPVEEKVDVVRKAPVPSNVSELRSFLGMVQYYHSFLPNLATTLAPLHKLFKKDVQWNWTSECQKAYDVCKQSLTSDILLVHYDLNRKLRLACDASSYGLGAVLSHVMDEDQLLKGAERYRTTPHSTTAQVVEG</sequence>
<proteinExistence type="predicted"/>
<dbReference type="AlphaFoldDB" id="A0A7D9ILY7"/>
<dbReference type="OrthoDB" id="427924at2759"/>
<dbReference type="PANTHER" id="PTHR37984">
    <property type="entry name" value="PROTEIN CBG26694"/>
    <property type="match status" value="1"/>
</dbReference>
<dbReference type="InterPro" id="IPR043502">
    <property type="entry name" value="DNA/RNA_pol_sf"/>
</dbReference>
<dbReference type="InterPro" id="IPR043128">
    <property type="entry name" value="Rev_trsase/Diguanyl_cyclase"/>
</dbReference>
<dbReference type="EMBL" id="CACRXK020007983">
    <property type="protein sequence ID" value="CAB4013689.1"/>
    <property type="molecule type" value="Genomic_DNA"/>
</dbReference>
<protein>
    <submittedName>
        <fullName evidence="4">Uncharacterized protein</fullName>
    </submittedName>
</protein>
<dbReference type="CDD" id="cd01647">
    <property type="entry name" value="RT_LTR"/>
    <property type="match status" value="1"/>
</dbReference>
<keyword evidence="5" id="KW-1185">Reference proteome</keyword>
<dbReference type="Gene3D" id="3.10.10.10">
    <property type="entry name" value="HIV Type 1 Reverse Transcriptase, subunit A, domain 1"/>
    <property type="match status" value="1"/>
</dbReference>
<reference evidence="4" key="1">
    <citation type="submission" date="2020-04" db="EMBL/GenBank/DDBJ databases">
        <authorList>
            <person name="Alioto T."/>
            <person name="Alioto T."/>
            <person name="Gomez Garrido J."/>
        </authorList>
    </citation>
    <scope>NUCLEOTIDE SEQUENCE</scope>
    <source>
        <strain evidence="4">A484AB</strain>
    </source>
</reference>
<dbReference type="PANTHER" id="PTHR37984:SF5">
    <property type="entry name" value="PROTEIN NYNRIN-LIKE"/>
    <property type="match status" value="1"/>
</dbReference>
<dbReference type="Pfam" id="PF17919">
    <property type="entry name" value="RT_RNaseH_2"/>
    <property type="match status" value="1"/>
</dbReference>
<dbReference type="InterPro" id="IPR041577">
    <property type="entry name" value="RT_RNaseH_2"/>
</dbReference>
<feature type="domain" description="Reverse transcriptase/retrotransposon-derived protein RNase H-like" evidence="3">
    <location>
        <begin position="346"/>
        <end position="399"/>
    </location>
</feature>
<dbReference type="FunFam" id="3.30.70.270:FF:000026">
    <property type="entry name" value="Transposon Ty3-G Gag-Pol polyprotein"/>
    <property type="match status" value="1"/>
</dbReference>
<feature type="non-terminal residue" evidence="4">
    <location>
        <position position="1"/>
    </location>
</feature>
<evidence type="ECO:0000313" key="4">
    <source>
        <dbReference type="EMBL" id="CAB4013689.1"/>
    </source>
</evidence>
<dbReference type="SUPFAM" id="SSF56672">
    <property type="entry name" value="DNA/RNA polymerases"/>
    <property type="match status" value="1"/>
</dbReference>
<name>A0A7D9ILY7_PARCT</name>
<comment type="caution">
    <text evidence="4">The sequence shown here is derived from an EMBL/GenBank/DDBJ whole genome shotgun (WGS) entry which is preliminary data.</text>
</comment>
<dbReference type="GO" id="GO:0003824">
    <property type="term" value="F:catalytic activity"/>
    <property type="evidence" value="ECO:0007669"/>
    <property type="project" value="UniProtKB-KW"/>
</dbReference>
<organism evidence="4 5">
    <name type="scientific">Paramuricea clavata</name>
    <name type="common">Red gorgonian</name>
    <name type="synonym">Violescent sea-whip</name>
    <dbReference type="NCBI Taxonomy" id="317549"/>
    <lineage>
        <taxon>Eukaryota</taxon>
        <taxon>Metazoa</taxon>
        <taxon>Cnidaria</taxon>
        <taxon>Anthozoa</taxon>
        <taxon>Octocorallia</taxon>
        <taxon>Malacalcyonacea</taxon>
        <taxon>Plexauridae</taxon>
        <taxon>Paramuricea</taxon>
    </lineage>
</organism>
<evidence type="ECO:0000259" key="2">
    <source>
        <dbReference type="Pfam" id="PF00078"/>
    </source>
</evidence>
<accession>A0A7D9ILY7</accession>
<feature type="non-terminal residue" evidence="4">
    <location>
        <position position="421"/>
    </location>
</feature>
<evidence type="ECO:0000256" key="1">
    <source>
        <dbReference type="ARBA" id="ARBA00023268"/>
    </source>
</evidence>
<dbReference type="Gene3D" id="3.30.70.270">
    <property type="match status" value="2"/>
</dbReference>
<feature type="domain" description="Reverse transcriptase" evidence="2">
    <location>
        <begin position="183"/>
        <end position="298"/>
    </location>
</feature>
<evidence type="ECO:0000259" key="3">
    <source>
        <dbReference type="Pfam" id="PF17919"/>
    </source>
</evidence>
<dbReference type="InterPro" id="IPR050951">
    <property type="entry name" value="Retrovirus_Pol_polyprotein"/>
</dbReference>